<dbReference type="EC" id="2.4.1.21" evidence="2"/>
<comment type="catalytic activity">
    <reaction evidence="1">
        <text>[(1-&gt;4)-alpha-D-glucosyl](n) + ADP-alpha-D-glucose = [(1-&gt;4)-alpha-D-glucosyl](n+1) + ADP + H(+)</text>
        <dbReference type="Rhea" id="RHEA:18189"/>
        <dbReference type="Rhea" id="RHEA-COMP:9584"/>
        <dbReference type="Rhea" id="RHEA-COMP:9587"/>
        <dbReference type="ChEBI" id="CHEBI:15378"/>
        <dbReference type="ChEBI" id="CHEBI:15444"/>
        <dbReference type="ChEBI" id="CHEBI:57498"/>
        <dbReference type="ChEBI" id="CHEBI:456216"/>
        <dbReference type="EC" id="2.4.1.21"/>
    </reaction>
</comment>
<reference evidence="6" key="1">
    <citation type="submission" date="2020-09" db="EMBL/GenBank/DDBJ databases">
        <title>Desulfogranum mesoprofundum gen. nov., sp. nov., a novel mesophilic, sulfate-reducing chemolithoautotroph isolated from a deep-sea hydrothermal vent chimney in the Suiyo Seamount.</title>
        <authorList>
            <person name="Hashimoto Y."/>
            <person name="Nakagawa S."/>
        </authorList>
    </citation>
    <scope>NUCLEOTIDE SEQUENCE</scope>
    <source>
        <strain evidence="6">KT2</strain>
    </source>
</reference>
<gene>
    <name evidence="6" type="primary">glgA2</name>
    <name evidence="6" type="ORF">DGMP_00720</name>
</gene>
<organism evidence="6 7">
    <name type="scientific">Desulfomarina profundi</name>
    <dbReference type="NCBI Taxonomy" id="2772557"/>
    <lineage>
        <taxon>Bacteria</taxon>
        <taxon>Pseudomonadati</taxon>
        <taxon>Thermodesulfobacteriota</taxon>
        <taxon>Desulfobulbia</taxon>
        <taxon>Desulfobulbales</taxon>
        <taxon>Desulfobulbaceae</taxon>
        <taxon>Desulfomarina</taxon>
    </lineage>
</organism>
<dbReference type="Pfam" id="PF13692">
    <property type="entry name" value="Glyco_trans_1_4"/>
    <property type="match status" value="1"/>
</dbReference>
<evidence type="ECO:0000256" key="4">
    <source>
        <dbReference type="ARBA" id="ARBA00022679"/>
    </source>
</evidence>
<keyword evidence="3" id="KW-0328">Glycosyltransferase</keyword>
<evidence type="ECO:0000259" key="5">
    <source>
        <dbReference type="Pfam" id="PF08323"/>
    </source>
</evidence>
<evidence type="ECO:0000313" key="6">
    <source>
        <dbReference type="EMBL" id="BCL59379.1"/>
    </source>
</evidence>
<accession>A0A8D5FPD5</accession>
<sequence length="534" mass="60601">MGNNRKQIKYIWMVSREYGDLAGAGGVKDVVSQLAETLARWSGRSVHVVLPCYGFMDSIFLGFSPLMDPEDPEKVLQCEIDMDHPDEKRREKVRYFFRKINRVSLYLVDSARFREKRAVYTYTAEEEQAEPWQKESMGHYDYFAMNILLQKATMELMVLLDARPDVIHCHDGHTAVLPAMIRELPGYRSYFRSSGCLVTIHNAGLGYHQEVADLPYASSVTGLAREIIDDHLLDGKFDPFLAAGSYALLNTVSENYARELQETKSDRLTGWLGHALLARKVQLEGITNGIDPSLFNPADTGEGENFSFDPGNTDDDLRGKKECKIAFLRDLQDGKWQEKQYGTLDGHGDGPLFTFIGRLSEQKGVDLLLEVLPVLFERRDNVQIMFLGSGDAGLEDQLKNFSSNTFWQKRICFIRGYSPDLARRIYCAGDFFVIPSRFEPCGLTDFIAQLFGNVPVVHLVGGLVKVKDGLTGIGYEKDSPDALLDALERALVLYTDKENLRLMQLQSVREIEKKYTWSRVMKRYVALYERAGLI</sequence>
<dbReference type="PANTHER" id="PTHR45825:SF11">
    <property type="entry name" value="ALPHA AMYLASE DOMAIN-CONTAINING PROTEIN"/>
    <property type="match status" value="1"/>
</dbReference>
<evidence type="ECO:0000256" key="2">
    <source>
        <dbReference type="ARBA" id="ARBA00012588"/>
    </source>
</evidence>
<protein>
    <recommendedName>
        <fullName evidence="2">starch synthase</fullName>
        <ecNumber evidence="2">2.4.1.21</ecNumber>
    </recommendedName>
</protein>
<dbReference type="Proteomes" id="UP000826725">
    <property type="component" value="Chromosome"/>
</dbReference>
<feature type="domain" description="Starch synthase catalytic" evidence="5">
    <location>
        <begin position="11"/>
        <end position="270"/>
    </location>
</feature>
<dbReference type="PANTHER" id="PTHR45825">
    <property type="entry name" value="GRANULE-BOUND STARCH SYNTHASE 1, CHLOROPLASTIC/AMYLOPLASTIC"/>
    <property type="match status" value="1"/>
</dbReference>
<dbReference type="KEGG" id="dbk:DGMP_00720"/>
<dbReference type="AlphaFoldDB" id="A0A8D5FPD5"/>
<dbReference type="EMBL" id="AP024086">
    <property type="protein sequence ID" value="BCL59379.1"/>
    <property type="molecule type" value="Genomic_DNA"/>
</dbReference>
<evidence type="ECO:0000313" key="7">
    <source>
        <dbReference type="Proteomes" id="UP000826725"/>
    </source>
</evidence>
<proteinExistence type="predicted"/>
<keyword evidence="7" id="KW-1185">Reference proteome</keyword>
<keyword evidence="4" id="KW-0808">Transferase</keyword>
<dbReference type="Pfam" id="PF08323">
    <property type="entry name" value="Glyco_transf_5"/>
    <property type="match status" value="1"/>
</dbReference>
<dbReference type="GO" id="GO:0009011">
    <property type="term" value="F:alpha-1,4-glucan glucosyltransferase (ADP-glucose donor) activity"/>
    <property type="evidence" value="ECO:0007669"/>
    <property type="project" value="UniProtKB-EC"/>
</dbReference>
<name>A0A8D5FPD5_9BACT</name>
<evidence type="ECO:0000256" key="3">
    <source>
        <dbReference type="ARBA" id="ARBA00022676"/>
    </source>
</evidence>
<evidence type="ECO:0000256" key="1">
    <source>
        <dbReference type="ARBA" id="ARBA00001478"/>
    </source>
</evidence>
<dbReference type="InterPro" id="IPR013534">
    <property type="entry name" value="Starch_synth_cat_dom"/>
</dbReference>